<dbReference type="InterPro" id="IPR050382">
    <property type="entry name" value="MFS_Na/Anion_cotransporter"/>
</dbReference>
<dbReference type="PANTHER" id="PTHR11662">
    <property type="entry name" value="SOLUTE CARRIER FAMILY 17"/>
    <property type="match status" value="1"/>
</dbReference>
<dbReference type="GO" id="GO:0015293">
    <property type="term" value="F:symporter activity"/>
    <property type="evidence" value="ECO:0007669"/>
    <property type="project" value="UniProtKB-KW"/>
</dbReference>
<organism evidence="9">
    <name type="scientific">Gongylonema pulchrum</name>
    <dbReference type="NCBI Taxonomy" id="637853"/>
    <lineage>
        <taxon>Eukaryota</taxon>
        <taxon>Metazoa</taxon>
        <taxon>Ecdysozoa</taxon>
        <taxon>Nematoda</taxon>
        <taxon>Chromadorea</taxon>
        <taxon>Rhabditida</taxon>
        <taxon>Spirurina</taxon>
        <taxon>Spiruromorpha</taxon>
        <taxon>Spiruroidea</taxon>
        <taxon>Gongylonematidae</taxon>
        <taxon>Gongylonema</taxon>
    </lineage>
</organism>
<dbReference type="PANTHER" id="PTHR11662:SF399">
    <property type="entry name" value="FI19708P1-RELATED"/>
    <property type="match status" value="1"/>
</dbReference>
<reference evidence="9" key="1">
    <citation type="submission" date="2016-06" db="UniProtKB">
        <authorList>
            <consortium name="WormBaseParasite"/>
        </authorList>
    </citation>
    <scope>IDENTIFICATION</scope>
</reference>
<feature type="region of interest" description="Disordered" evidence="7">
    <location>
        <begin position="119"/>
        <end position="141"/>
    </location>
</feature>
<dbReference type="GO" id="GO:0006820">
    <property type="term" value="P:monoatomic anion transport"/>
    <property type="evidence" value="ECO:0007669"/>
    <property type="project" value="TreeGrafter"/>
</dbReference>
<proteinExistence type="predicted"/>
<evidence type="ECO:0000256" key="4">
    <source>
        <dbReference type="ARBA" id="ARBA00022847"/>
    </source>
</evidence>
<dbReference type="InterPro" id="IPR036259">
    <property type="entry name" value="MFS_trans_sf"/>
</dbReference>
<evidence type="ECO:0000313" key="9">
    <source>
        <dbReference type="WBParaSite" id="GPUH_0000965701-mRNA-1"/>
    </source>
</evidence>
<evidence type="ECO:0000256" key="2">
    <source>
        <dbReference type="ARBA" id="ARBA00022448"/>
    </source>
</evidence>
<accession>A0A183DLQ5</accession>
<evidence type="ECO:0000256" key="8">
    <source>
        <dbReference type="SAM" id="Phobius"/>
    </source>
</evidence>
<name>A0A183DLQ5_9BILA</name>
<feature type="compositionally biased region" description="Polar residues" evidence="7">
    <location>
        <begin position="131"/>
        <end position="141"/>
    </location>
</feature>
<sequence length="141" mass="14818">LGSQATFLIASGYCGCGQDTLVIIFLTLGVGLSGIQYAGFVVNYLDIAPTFAGPILGIGNTISCIAGILCPLMVGKLTPTGSQHEWQLVFWITGGILAAGTIIFCVFARGEVQPWALADPTKEEERELKQPQLTNSNSGSP</sequence>
<evidence type="ECO:0000256" key="5">
    <source>
        <dbReference type="ARBA" id="ARBA00022989"/>
    </source>
</evidence>
<feature type="transmembrane region" description="Helical" evidence="8">
    <location>
        <begin position="20"/>
        <end position="42"/>
    </location>
</feature>
<dbReference type="SUPFAM" id="SSF103473">
    <property type="entry name" value="MFS general substrate transporter"/>
    <property type="match status" value="1"/>
</dbReference>
<keyword evidence="2" id="KW-0813">Transport</keyword>
<evidence type="ECO:0000256" key="1">
    <source>
        <dbReference type="ARBA" id="ARBA00004141"/>
    </source>
</evidence>
<dbReference type="WBParaSite" id="GPUH_0000965701-mRNA-1">
    <property type="protein sequence ID" value="GPUH_0000965701-mRNA-1"/>
    <property type="gene ID" value="GPUH_0000965701"/>
</dbReference>
<keyword evidence="6 8" id="KW-0472">Membrane</keyword>
<feature type="compositionally biased region" description="Basic and acidic residues" evidence="7">
    <location>
        <begin position="120"/>
        <end position="129"/>
    </location>
</feature>
<comment type="subcellular location">
    <subcellularLocation>
        <location evidence="1">Membrane</location>
        <topology evidence="1">Multi-pass membrane protein</topology>
    </subcellularLocation>
</comment>
<feature type="transmembrane region" description="Helical" evidence="8">
    <location>
        <begin position="54"/>
        <end position="74"/>
    </location>
</feature>
<keyword evidence="4" id="KW-0769">Symport</keyword>
<feature type="transmembrane region" description="Helical" evidence="8">
    <location>
        <begin position="86"/>
        <end position="107"/>
    </location>
</feature>
<dbReference type="FunFam" id="1.20.1250.20:FF:000003">
    <property type="entry name" value="Solute carrier family 17 member 3"/>
    <property type="match status" value="1"/>
</dbReference>
<evidence type="ECO:0000256" key="3">
    <source>
        <dbReference type="ARBA" id="ARBA00022692"/>
    </source>
</evidence>
<evidence type="ECO:0000256" key="7">
    <source>
        <dbReference type="SAM" id="MobiDB-lite"/>
    </source>
</evidence>
<evidence type="ECO:0000256" key="6">
    <source>
        <dbReference type="ARBA" id="ARBA00023136"/>
    </source>
</evidence>
<dbReference type="Gene3D" id="1.20.1250.20">
    <property type="entry name" value="MFS general substrate transporter like domains"/>
    <property type="match status" value="1"/>
</dbReference>
<dbReference type="AlphaFoldDB" id="A0A183DLQ5"/>
<protein>
    <submittedName>
        <fullName evidence="9">MFS domain-containing protein</fullName>
    </submittedName>
</protein>
<keyword evidence="3 8" id="KW-0812">Transmembrane</keyword>
<dbReference type="GO" id="GO:0016020">
    <property type="term" value="C:membrane"/>
    <property type="evidence" value="ECO:0007669"/>
    <property type="project" value="UniProtKB-SubCell"/>
</dbReference>
<keyword evidence="5 8" id="KW-1133">Transmembrane helix</keyword>